<dbReference type="SUPFAM" id="SSF51445">
    <property type="entry name" value="(Trans)glycosidases"/>
    <property type="match status" value="1"/>
</dbReference>
<comment type="caution">
    <text evidence="8">The sequence shown here is derived from an EMBL/GenBank/DDBJ whole genome shotgun (WGS) entry which is preliminary data.</text>
</comment>
<dbReference type="SUPFAM" id="SSF74650">
    <property type="entry name" value="Galactose mutarotase-like"/>
    <property type="match status" value="1"/>
</dbReference>
<keyword evidence="3" id="KW-0732">Signal</keyword>
<gene>
    <name evidence="8" type="ORF">ACFP85_11880</name>
</gene>
<organism evidence="8 9">
    <name type="scientific">Pseudobowmanella zhangzhouensis</name>
    <dbReference type="NCBI Taxonomy" id="1537679"/>
    <lineage>
        <taxon>Bacteria</taxon>
        <taxon>Pseudomonadati</taxon>
        <taxon>Pseudomonadota</taxon>
        <taxon>Gammaproteobacteria</taxon>
        <taxon>Alteromonadales</taxon>
        <taxon>Alteromonadaceae</taxon>
    </lineage>
</organism>
<feature type="signal peptide" evidence="3">
    <location>
        <begin position="1"/>
        <end position="23"/>
    </location>
</feature>
<name>A0ABW1XLS2_9ALTE</name>
<proteinExistence type="inferred from homology"/>
<reference evidence="9" key="1">
    <citation type="journal article" date="2019" name="Int. J. Syst. Evol. Microbiol.">
        <title>The Global Catalogue of Microorganisms (GCM) 10K type strain sequencing project: providing services to taxonomists for standard genome sequencing and annotation.</title>
        <authorList>
            <consortium name="The Broad Institute Genomics Platform"/>
            <consortium name="The Broad Institute Genome Sequencing Center for Infectious Disease"/>
            <person name="Wu L."/>
            <person name="Ma J."/>
        </authorList>
    </citation>
    <scope>NUCLEOTIDE SEQUENCE [LARGE SCALE GENOMIC DNA]</scope>
    <source>
        <strain evidence="9">CGMCC 1.16031</strain>
    </source>
</reference>
<evidence type="ECO:0000259" key="4">
    <source>
        <dbReference type="Pfam" id="PF01055"/>
    </source>
</evidence>
<dbReference type="Gene3D" id="3.20.20.80">
    <property type="entry name" value="Glycosidases"/>
    <property type="match status" value="1"/>
</dbReference>
<dbReference type="InterPro" id="IPR025887">
    <property type="entry name" value="Glyco_hydro_31_N_dom"/>
</dbReference>
<feature type="domain" description="Glycoside hydrolase family 31 N-terminal" evidence="5">
    <location>
        <begin position="45"/>
        <end position="204"/>
    </location>
</feature>
<dbReference type="PANTHER" id="PTHR43863">
    <property type="entry name" value="HYDROLASE, PUTATIVE (AFU_ORTHOLOGUE AFUA_1G03140)-RELATED"/>
    <property type="match status" value="1"/>
</dbReference>
<evidence type="ECO:0000313" key="9">
    <source>
        <dbReference type="Proteomes" id="UP001596364"/>
    </source>
</evidence>
<dbReference type="Gene3D" id="2.60.40.1180">
    <property type="entry name" value="Golgi alpha-mannosidase II"/>
    <property type="match status" value="2"/>
</dbReference>
<feature type="chain" id="PRO_5045928686" evidence="3">
    <location>
        <begin position="24"/>
        <end position="796"/>
    </location>
</feature>
<evidence type="ECO:0000313" key="8">
    <source>
        <dbReference type="EMBL" id="MFC6440843.1"/>
    </source>
</evidence>
<dbReference type="InterPro" id="IPR048395">
    <property type="entry name" value="Glyco_hydro_31_C"/>
</dbReference>
<dbReference type="Proteomes" id="UP001596364">
    <property type="component" value="Unassembled WGS sequence"/>
</dbReference>
<keyword evidence="9" id="KW-1185">Reference proteome</keyword>
<dbReference type="InterPro" id="IPR033403">
    <property type="entry name" value="DUF5110"/>
</dbReference>
<dbReference type="Pfam" id="PF13802">
    <property type="entry name" value="Gal_mutarotas_2"/>
    <property type="match status" value="1"/>
</dbReference>
<dbReference type="InterPro" id="IPR000322">
    <property type="entry name" value="Glyco_hydro_31_TIM"/>
</dbReference>
<dbReference type="InterPro" id="IPR051816">
    <property type="entry name" value="Glycosyl_Hydrolase_31"/>
</dbReference>
<feature type="domain" description="DUF5110" evidence="6">
    <location>
        <begin position="679"/>
        <end position="754"/>
    </location>
</feature>
<dbReference type="RefSeq" id="WP_131259754.1">
    <property type="nucleotide sequence ID" value="NZ_JBHSUS010000001.1"/>
</dbReference>
<sequence length="796" mass="89535">MKTTRLPQWAILFCLLLLPSAYAADYLGHQLDGQVLTVRTDEGNVQLTAWHSEAFAVHYQPTGVKQLPSFALAGKPESVMVSLTDKGDELIFNAGDIQAHVRKSPLRVRFYRGTDYIGGEERGLFNYDGLRGFRFALQDDEKLLGTGERVVGMDRRGERLPLYNRASYGYGDNRTEQMYYSVPVVMSSHKYMLVFDNSASGWVDLGKSESDVLQFEASAGRTAYLFTAADSFEDLLLNYVRMTGKQPLPPRWALGNVASRFGYRTEQEVRDTIGLFREKQLPVDAIVLDLYWFGTEVKGTMGNLAWHKDSFPAPEKMIADLKTDGVQTILITEPFVLTSSDRWQEAVEANALAKNLGGEDKRFDFYFGNTGLIDVFNPVAQDWFWSVYAGLKEQGVGGWWGDLGEPEVHPYDAIHTLADGTKASADEVHNAYGHQWAAMLAERLQQADPDTRHFIMMRSGFAGSQRYGMVPWTGDVSRSWSGLKPQVELSLQMGLTGLAWTHSDLGGFAGGEVFDQEMYVRWLQYGVFQPVFRPHAQDNIAPEPVFHDERTIQLLRPYLNLRYQLLPYLYSMAFENSQTGLPLMRPLFFDDLKQLENAQSYMWGDAFLVTPVTAAGVSEVTVQAPAGIWFNFWNGTRYQGGQALTLASPIEQLPVLVKAGSFVPMVKAVATTKDYSSAELTLHYYHDVSVKNAAYQMYEDDGKTAGAYDKGLYELLNISASVSDELVIELARDMPSAYQGAPTQRQITLLVHGVEQLPKQITIGQQDAKQWAYDSQKRLLTIDFSWDHQAQRVRIK</sequence>
<comment type="similarity">
    <text evidence="1 2">Belongs to the glycosyl hydrolase 31 family.</text>
</comment>
<dbReference type="InterPro" id="IPR013780">
    <property type="entry name" value="Glyco_hydro_b"/>
</dbReference>
<dbReference type="EMBL" id="JBHSUS010000001">
    <property type="protein sequence ID" value="MFC6440843.1"/>
    <property type="molecule type" value="Genomic_DNA"/>
</dbReference>
<protein>
    <submittedName>
        <fullName evidence="8">TIM-barrel domain-containing protein</fullName>
    </submittedName>
</protein>
<feature type="domain" description="Glycoside hydrolase family 31 TIM barrel" evidence="4">
    <location>
        <begin position="247"/>
        <end position="572"/>
    </location>
</feature>
<dbReference type="InterPro" id="IPR011013">
    <property type="entry name" value="Gal_mutarotase_sf_dom"/>
</dbReference>
<keyword evidence="2" id="KW-0378">Hydrolase</keyword>
<dbReference type="Gene3D" id="2.60.40.1760">
    <property type="entry name" value="glycosyl hydrolase (family 31)"/>
    <property type="match status" value="1"/>
</dbReference>
<dbReference type="Pfam" id="PF17137">
    <property type="entry name" value="DUF5110"/>
    <property type="match status" value="1"/>
</dbReference>
<dbReference type="SUPFAM" id="SSF51011">
    <property type="entry name" value="Glycosyl hydrolase domain"/>
    <property type="match status" value="1"/>
</dbReference>
<dbReference type="InterPro" id="IPR017853">
    <property type="entry name" value="GH"/>
</dbReference>
<accession>A0ABW1XLS2</accession>
<dbReference type="Pfam" id="PF01055">
    <property type="entry name" value="Glyco_hydro_31_2nd"/>
    <property type="match status" value="1"/>
</dbReference>
<keyword evidence="2" id="KW-0326">Glycosidase</keyword>
<evidence type="ECO:0000259" key="7">
    <source>
        <dbReference type="Pfam" id="PF21365"/>
    </source>
</evidence>
<dbReference type="PANTHER" id="PTHR43863:SF2">
    <property type="entry name" value="MALTASE-GLUCOAMYLASE"/>
    <property type="match status" value="1"/>
</dbReference>
<feature type="domain" description="Glycosyl hydrolase family 31 C-terminal" evidence="7">
    <location>
        <begin position="580"/>
        <end position="661"/>
    </location>
</feature>
<evidence type="ECO:0000256" key="3">
    <source>
        <dbReference type="SAM" id="SignalP"/>
    </source>
</evidence>
<evidence type="ECO:0000256" key="1">
    <source>
        <dbReference type="ARBA" id="ARBA00007806"/>
    </source>
</evidence>
<dbReference type="Pfam" id="PF21365">
    <property type="entry name" value="Glyco_hydro_31_3rd"/>
    <property type="match status" value="1"/>
</dbReference>
<evidence type="ECO:0000259" key="6">
    <source>
        <dbReference type="Pfam" id="PF17137"/>
    </source>
</evidence>
<evidence type="ECO:0000259" key="5">
    <source>
        <dbReference type="Pfam" id="PF13802"/>
    </source>
</evidence>
<dbReference type="CDD" id="cd14752">
    <property type="entry name" value="GH31_N"/>
    <property type="match status" value="1"/>
</dbReference>
<evidence type="ECO:0000256" key="2">
    <source>
        <dbReference type="RuleBase" id="RU361185"/>
    </source>
</evidence>